<organism evidence="3 4">
    <name type="scientific">Paenibacillus harenae</name>
    <dbReference type="NCBI Taxonomy" id="306543"/>
    <lineage>
        <taxon>Bacteria</taxon>
        <taxon>Bacillati</taxon>
        <taxon>Bacillota</taxon>
        <taxon>Bacilli</taxon>
        <taxon>Bacillales</taxon>
        <taxon>Paenibacillaceae</taxon>
        <taxon>Paenibacillus</taxon>
    </lineage>
</organism>
<protein>
    <submittedName>
        <fullName evidence="3">MoxR-like ATPase</fullName>
        <ecNumber evidence="3">3.6.3.-</ecNumber>
    </submittedName>
</protein>
<sequence length="319" mass="35600">MSFESVKQLAETVRSNIGRVIIGKEEVIDLLLIGLITSGHVLLEDVPGTGKTLLAKSLAKSLSLQFKRIQFTPDLLPSDLSGIHFYNQKQSEFEFRPGPLFTNLLLADEINRATPRTQSSLLECMEERQISIDGETKWLERPFMVIATQNPIEHHGTFPLPEAQLDRFLFKIKMGYPTTEEGIRLLKRFKDNDPLQTLEPVVTQAAIEEAQMTYAAVTISDDVLGYLLRLVEQTRSREEVAIGVSPRGSQALLRASQVHAILRGRDFVTPDDLKAMAKPVLAHRLALRGLQRGHNHAEAIIDDIIRQTPVPAEAGLAVK</sequence>
<dbReference type="SUPFAM" id="SSF52540">
    <property type="entry name" value="P-loop containing nucleoside triphosphate hydrolases"/>
    <property type="match status" value="1"/>
</dbReference>
<dbReference type="Pfam" id="PF07726">
    <property type="entry name" value="AAA_3"/>
    <property type="match status" value="1"/>
</dbReference>
<dbReference type="InterPro" id="IPR050764">
    <property type="entry name" value="CbbQ/NirQ/NorQ/GpvN"/>
</dbReference>
<keyword evidence="3" id="KW-0378">Hydrolase</keyword>
<dbReference type="EMBL" id="JAUSSU010000002">
    <property type="protein sequence ID" value="MDQ0111328.1"/>
    <property type="molecule type" value="Genomic_DNA"/>
</dbReference>
<dbReference type="PANTHER" id="PTHR42759:SF5">
    <property type="entry name" value="METHANOL DEHYDROGENASE REGULATOR"/>
    <property type="match status" value="1"/>
</dbReference>
<accession>A0ABT9TVE1</accession>
<evidence type="ECO:0000313" key="3">
    <source>
        <dbReference type="EMBL" id="MDQ0111328.1"/>
    </source>
</evidence>
<reference evidence="3 4" key="1">
    <citation type="submission" date="2023-07" db="EMBL/GenBank/DDBJ databases">
        <title>Sorghum-associated microbial communities from plants grown in Nebraska, USA.</title>
        <authorList>
            <person name="Schachtman D."/>
        </authorList>
    </citation>
    <scope>NUCLEOTIDE SEQUENCE [LARGE SCALE GENOMIC DNA]</scope>
    <source>
        <strain evidence="3 4">CC482</strain>
    </source>
</reference>
<proteinExistence type="predicted"/>
<dbReference type="InterPro" id="IPR027417">
    <property type="entry name" value="P-loop_NTPase"/>
</dbReference>
<dbReference type="EC" id="3.6.3.-" evidence="3"/>
<name>A0ABT9TVE1_PAEHA</name>
<dbReference type="Pfam" id="PF17863">
    <property type="entry name" value="AAA_lid_2"/>
    <property type="match status" value="1"/>
</dbReference>
<dbReference type="CDD" id="cd00009">
    <property type="entry name" value="AAA"/>
    <property type="match status" value="1"/>
</dbReference>
<dbReference type="PIRSF" id="PIRSF002849">
    <property type="entry name" value="AAA_ATPase_chaperone_MoxR_prd"/>
    <property type="match status" value="1"/>
</dbReference>
<feature type="domain" description="ATPase AAA-3" evidence="1">
    <location>
        <begin position="40"/>
        <end position="170"/>
    </location>
</feature>
<evidence type="ECO:0000259" key="1">
    <source>
        <dbReference type="Pfam" id="PF07726"/>
    </source>
</evidence>
<dbReference type="GO" id="GO:0016787">
    <property type="term" value="F:hydrolase activity"/>
    <property type="evidence" value="ECO:0007669"/>
    <property type="project" value="UniProtKB-KW"/>
</dbReference>
<dbReference type="RefSeq" id="WP_307201217.1">
    <property type="nucleotide sequence ID" value="NZ_JAUSSU010000002.1"/>
</dbReference>
<keyword evidence="4" id="KW-1185">Reference proteome</keyword>
<dbReference type="InterPro" id="IPR041628">
    <property type="entry name" value="ChlI/MoxR_AAA_lid"/>
</dbReference>
<dbReference type="PANTHER" id="PTHR42759">
    <property type="entry name" value="MOXR FAMILY PROTEIN"/>
    <property type="match status" value="1"/>
</dbReference>
<feature type="domain" description="ChlI/MoxR AAA lid" evidence="2">
    <location>
        <begin position="233"/>
        <end position="304"/>
    </location>
</feature>
<comment type="caution">
    <text evidence="3">The sequence shown here is derived from an EMBL/GenBank/DDBJ whole genome shotgun (WGS) entry which is preliminary data.</text>
</comment>
<gene>
    <name evidence="3" type="ORF">J2T15_000761</name>
</gene>
<dbReference type="Gene3D" id="1.10.8.80">
    <property type="entry name" value="Magnesium chelatase subunit I, C-Terminal domain"/>
    <property type="match status" value="1"/>
</dbReference>
<dbReference type="Proteomes" id="UP001229346">
    <property type="component" value="Unassembled WGS sequence"/>
</dbReference>
<evidence type="ECO:0000259" key="2">
    <source>
        <dbReference type="Pfam" id="PF17863"/>
    </source>
</evidence>
<evidence type="ECO:0000313" key="4">
    <source>
        <dbReference type="Proteomes" id="UP001229346"/>
    </source>
</evidence>
<dbReference type="Gene3D" id="3.40.50.300">
    <property type="entry name" value="P-loop containing nucleotide triphosphate hydrolases"/>
    <property type="match status" value="1"/>
</dbReference>
<dbReference type="InterPro" id="IPR011703">
    <property type="entry name" value="ATPase_AAA-3"/>
</dbReference>